<dbReference type="Proteomes" id="UP001229421">
    <property type="component" value="Unassembled WGS sequence"/>
</dbReference>
<accession>A0AAD8NPW4</accession>
<name>A0AAD8NPW4_TARER</name>
<organism evidence="1 2">
    <name type="scientific">Tagetes erecta</name>
    <name type="common">African marigold</name>
    <dbReference type="NCBI Taxonomy" id="13708"/>
    <lineage>
        <taxon>Eukaryota</taxon>
        <taxon>Viridiplantae</taxon>
        <taxon>Streptophyta</taxon>
        <taxon>Embryophyta</taxon>
        <taxon>Tracheophyta</taxon>
        <taxon>Spermatophyta</taxon>
        <taxon>Magnoliopsida</taxon>
        <taxon>eudicotyledons</taxon>
        <taxon>Gunneridae</taxon>
        <taxon>Pentapetalae</taxon>
        <taxon>asterids</taxon>
        <taxon>campanulids</taxon>
        <taxon>Asterales</taxon>
        <taxon>Asteraceae</taxon>
        <taxon>Asteroideae</taxon>
        <taxon>Heliantheae alliance</taxon>
        <taxon>Tageteae</taxon>
        <taxon>Tagetes</taxon>
    </lineage>
</organism>
<dbReference type="AlphaFoldDB" id="A0AAD8NPW4"/>
<dbReference type="EMBL" id="JAUHHV010000007">
    <property type="protein sequence ID" value="KAK1417079.1"/>
    <property type="molecule type" value="Genomic_DNA"/>
</dbReference>
<comment type="caution">
    <text evidence="1">The sequence shown here is derived from an EMBL/GenBank/DDBJ whole genome shotgun (WGS) entry which is preliminary data.</text>
</comment>
<evidence type="ECO:0000313" key="2">
    <source>
        <dbReference type="Proteomes" id="UP001229421"/>
    </source>
</evidence>
<reference evidence="1" key="1">
    <citation type="journal article" date="2023" name="bioRxiv">
        <title>Improved chromosome-level genome assembly for marigold (Tagetes erecta).</title>
        <authorList>
            <person name="Jiang F."/>
            <person name="Yuan L."/>
            <person name="Wang S."/>
            <person name="Wang H."/>
            <person name="Xu D."/>
            <person name="Wang A."/>
            <person name="Fan W."/>
        </authorList>
    </citation>
    <scope>NUCLEOTIDE SEQUENCE</scope>
    <source>
        <strain evidence="1">WSJ</strain>
        <tissue evidence="1">Leaf</tissue>
    </source>
</reference>
<evidence type="ECO:0000313" key="1">
    <source>
        <dbReference type="EMBL" id="KAK1417079.1"/>
    </source>
</evidence>
<keyword evidence="2" id="KW-1185">Reference proteome</keyword>
<sequence length="73" mass="8066">MGIKQQNKGQNGNFKGRSGIRLSDSFLYNQLPTLNRLLTVALSLSLIHTSKCGYFSNLLTPLINQHPGPQDPL</sequence>
<proteinExistence type="predicted"/>
<protein>
    <submittedName>
        <fullName evidence="1">Uncharacterized protein</fullName>
    </submittedName>
</protein>
<gene>
    <name evidence="1" type="ORF">QVD17_26201</name>
</gene>